<proteinExistence type="predicted"/>
<dbReference type="AlphaFoldDB" id="A0AAV4RDD7"/>
<comment type="caution">
    <text evidence="1">The sequence shown here is derived from an EMBL/GenBank/DDBJ whole genome shotgun (WGS) entry which is preliminary data.</text>
</comment>
<reference evidence="1 2" key="1">
    <citation type="submission" date="2021-06" db="EMBL/GenBank/DDBJ databases">
        <title>Caerostris extrusa draft genome.</title>
        <authorList>
            <person name="Kono N."/>
            <person name="Arakawa K."/>
        </authorList>
    </citation>
    <scope>NUCLEOTIDE SEQUENCE [LARGE SCALE GENOMIC DNA]</scope>
</reference>
<protein>
    <submittedName>
        <fullName evidence="1">Uncharacterized protein</fullName>
    </submittedName>
</protein>
<name>A0AAV4RDD7_CAEEX</name>
<sequence>MSLITNNSNLFTPIDNLYRFLNIRYLEPPKRKTGKIFPSLNYSTLFLISKTKASGAIWGLSASSVNRKKKIGRKKNMTALNKRLNAFVAGLSLLEDMAPTCLHFCAQVCEVR</sequence>
<dbReference type="EMBL" id="BPLR01007707">
    <property type="protein sequence ID" value="GIY19034.1"/>
    <property type="molecule type" value="Genomic_DNA"/>
</dbReference>
<keyword evidence="2" id="KW-1185">Reference proteome</keyword>
<gene>
    <name evidence="1" type="ORF">CEXT_474591</name>
</gene>
<dbReference type="Proteomes" id="UP001054945">
    <property type="component" value="Unassembled WGS sequence"/>
</dbReference>
<accession>A0AAV4RDD7</accession>
<evidence type="ECO:0000313" key="1">
    <source>
        <dbReference type="EMBL" id="GIY19034.1"/>
    </source>
</evidence>
<organism evidence="1 2">
    <name type="scientific">Caerostris extrusa</name>
    <name type="common">Bark spider</name>
    <name type="synonym">Caerostris bankana</name>
    <dbReference type="NCBI Taxonomy" id="172846"/>
    <lineage>
        <taxon>Eukaryota</taxon>
        <taxon>Metazoa</taxon>
        <taxon>Ecdysozoa</taxon>
        <taxon>Arthropoda</taxon>
        <taxon>Chelicerata</taxon>
        <taxon>Arachnida</taxon>
        <taxon>Araneae</taxon>
        <taxon>Araneomorphae</taxon>
        <taxon>Entelegynae</taxon>
        <taxon>Araneoidea</taxon>
        <taxon>Araneidae</taxon>
        <taxon>Caerostris</taxon>
    </lineage>
</organism>
<evidence type="ECO:0000313" key="2">
    <source>
        <dbReference type="Proteomes" id="UP001054945"/>
    </source>
</evidence>